<reference evidence="2 3" key="1">
    <citation type="submission" date="2024-03" db="EMBL/GenBank/DDBJ databases">
        <title>Natural products discovery in diverse microorganisms through a two-stage MS feature dereplication strategy.</title>
        <authorList>
            <person name="Zhang R."/>
        </authorList>
    </citation>
    <scope>NUCLEOTIDE SEQUENCE [LARGE SCALE GENOMIC DNA]</scope>
    <source>
        <strain evidence="2 3">18930</strain>
    </source>
</reference>
<keyword evidence="3" id="KW-1185">Reference proteome</keyword>
<dbReference type="Proteomes" id="UP001432000">
    <property type="component" value="Chromosome"/>
</dbReference>
<name>A0ABZ2PPM1_9NOCA</name>
<keyword evidence="1" id="KW-0812">Transmembrane</keyword>
<dbReference type="RefSeq" id="WP_338892828.1">
    <property type="nucleotide sequence ID" value="NZ_CP147846.1"/>
</dbReference>
<feature type="transmembrane region" description="Helical" evidence="1">
    <location>
        <begin position="21"/>
        <end position="40"/>
    </location>
</feature>
<dbReference type="EMBL" id="CP147846">
    <property type="protein sequence ID" value="WXG71101.1"/>
    <property type="molecule type" value="Genomic_DNA"/>
</dbReference>
<organism evidence="2 3">
    <name type="scientific">Rhodococcus sovatensis</name>
    <dbReference type="NCBI Taxonomy" id="1805840"/>
    <lineage>
        <taxon>Bacteria</taxon>
        <taxon>Bacillati</taxon>
        <taxon>Actinomycetota</taxon>
        <taxon>Actinomycetes</taxon>
        <taxon>Mycobacteriales</taxon>
        <taxon>Nocardiaceae</taxon>
        <taxon>Rhodococcus</taxon>
    </lineage>
</organism>
<evidence type="ECO:0000313" key="2">
    <source>
        <dbReference type="EMBL" id="WXG71101.1"/>
    </source>
</evidence>
<sequence>MAADEGPQPAADGRAAHLTRWFTLVVSVAAIVSASVVGVITNSRANDTAIATARINAENYDRNQTRSFLRVQRQDAYSRFDTAAQRMFLTQKDYLDTFRAEGDPSARAAAADAAHNALVEYYAVVPQVEMLASPEMYDFVHALESSLRGYLSLVTDTIASLEANPGQNVDDILSRIQRERYPDSAIDPSDSEPGYVSSDFLDIARRDMGNTDGF</sequence>
<proteinExistence type="predicted"/>
<protein>
    <submittedName>
        <fullName evidence="2">Uncharacterized protein</fullName>
    </submittedName>
</protein>
<evidence type="ECO:0000313" key="3">
    <source>
        <dbReference type="Proteomes" id="UP001432000"/>
    </source>
</evidence>
<keyword evidence="1" id="KW-0472">Membrane</keyword>
<evidence type="ECO:0000256" key="1">
    <source>
        <dbReference type="SAM" id="Phobius"/>
    </source>
</evidence>
<keyword evidence="1" id="KW-1133">Transmembrane helix</keyword>
<gene>
    <name evidence="2" type="ORF">WDS16_11770</name>
</gene>
<accession>A0ABZ2PPM1</accession>